<dbReference type="EMBL" id="LBTF01000004">
    <property type="protein sequence ID" value="KKQ35832.1"/>
    <property type="molecule type" value="Genomic_DNA"/>
</dbReference>
<protein>
    <submittedName>
        <fullName evidence="9">Polymerase, beta domain protein region protein</fullName>
    </submittedName>
</protein>
<dbReference type="Pfam" id="PF18765">
    <property type="entry name" value="Polbeta"/>
    <property type="match status" value="1"/>
</dbReference>
<proteinExistence type="predicted"/>
<evidence type="ECO:0000256" key="5">
    <source>
        <dbReference type="ARBA" id="ARBA00022741"/>
    </source>
</evidence>
<dbReference type="GO" id="GO:0046872">
    <property type="term" value="F:metal ion binding"/>
    <property type="evidence" value="ECO:0007669"/>
    <property type="project" value="UniProtKB-KW"/>
</dbReference>
<evidence type="ECO:0000256" key="4">
    <source>
        <dbReference type="ARBA" id="ARBA00022723"/>
    </source>
</evidence>
<evidence type="ECO:0000256" key="1">
    <source>
        <dbReference type="ARBA" id="ARBA00001946"/>
    </source>
</evidence>
<evidence type="ECO:0000256" key="3">
    <source>
        <dbReference type="ARBA" id="ARBA00022695"/>
    </source>
</evidence>
<dbReference type="InterPro" id="IPR043519">
    <property type="entry name" value="NT_sf"/>
</dbReference>
<evidence type="ECO:0000313" key="10">
    <source>
        <dbReference type="Proteomes" id="UP000033876"/>
    </source>
</evidence>
<keyword evidence="2" id="KW-0808">Transferase</keyword>
<name>A0A0G0H0V0_9BACT</name>
<keyword evidence="6" id="KW-0067">ATP-binding</keyword>
<evidence type="ECO:0000256" key="7">
    <source>
        <dbReference type="ARBA" id="ARBA00022842"/>
    </source>
</evidence>
<evidence type="ECO:0000259" key="8">
    <source>
        <dbReference type="Pfam" id="PF18765"/>
    </source>
</evidence>
<keyword evidence="3" id="KW-0548">Nucleotidyltransferase</keyword>
<keyword evidence="4" id="KW-0479">Metal-binding</keyword>
<dbReference type="Proteomes" id="UP000033876">
    <property type="component" value="Unassembled WGS sequence"/>
</dbReference>
<accession>A0A0G0H0V0</accession>
<evidence type="ECO:0000256" key="2">
    <source>
        <dbReference type="ARBA" id="ARBA00022679"/>
    </source>
</evidence>
<keyword evidence="7" id="KW-0460">Magnesium</keyword>
<evidence type="ECO:0000256" key="6">
    <source>
        <dbReference type="ARBA" id="ARBA00022840"/>
    </source>
</evidence>
<dbReference type="PANTHER" id="PTHR33571">
    <property type="entry name" value="SSL8005 PROTEIN"/>
    <property type="match status" value="1"/>
</dbReference>
<dbReference type="InterPro" id="IPR041633">
    <property type="entry name" value="Polbeta"/>
</dbReference>
<dbReference type="SUPFAM" id="SSF81301">
    <property type="entry name" value="Nucleotidyltransferase"/>
    <property type="match status" value="1"/>
</dbReference>
<dbReference type="AlphaFoldDB" id="A0A0G0H0V0"/>
<dbReference type="GO" id="GO:0005524">
    <property type="term" value="F:ATP binding"/>
    <property type="evidence" value="ECO:0007669"/>
    <property type="project" value="UniProtKB-KW"/>
</dbReference>
<organism evidence="9 10">
    <name type="scientific">Candidatus Nomurabacteria bacterium GW2011_GWB1_37_5</name>
    <dbReference type="NCBI Taxonomy" id="1618742"/>
    <lineage>
        <taxon>Bacteria</taxon>
        <taxon>Candidatus Nomuraibacteriota</taxon>
    </lineage>
</organism>
<comment type="cofactor">
    <cofactor evidence="1">
        <name>Mg(2+)</name>
        <dbReference type="ChEBI" id="CHEBI:18420"/>
    </cofactor>
</comment>
<sequence>MLAVILCYYVAMTLEELKSKTKPILDKYSLKYAGVFGSFARGEAGAESDIDIMIDYHRPFSLLKLIGLENDLKDILKTRVDVVTENGASKYMKPYMLKDLKVFYGQR</sequence>
<gene>
    <name evidence="9" type="ORF">US50_C0004G0021</name>
</gene>
<dbReference type="GO" id="GO:0016779">
    <property type="term" value="F:nucleotidyltransferase activity"/>
    <property type="evidence" value="ECO:0007669"/>
    <property type="project" value="UniProtKB-KW"/>
</dbReference>
<dbReference type="PANTHER" id="PTHR33571:SF14">
    <property type="entry name" value="PROTEIN ADENYLYLTRANSFERASE MJ0435-RELATED"/>
    <property type="match status" value="1"/>
</dbReference>
<comment type="caution">
    <text evidence="9">The sequence shown here is derived from an EMBL/GenBank/DDBJ whole genome shotgun (WGS) entry which is preliminary data.</text>
</comment>
<keyword evidence="5" id="KW-0547">Nucleotide-binding</keyword>
<dbReference type="InterPro" id="IPR052038">
    <property type="entry name" value="Type-VII_TA_antitoxin"/>
</dbReference>
<feature type="domain" description="Polymerase beta nucleotidyltransferase" evidence="8">
    <location>
        <begin position="20"/>
        <end position="105"/>
    </location>
</feature>
<dbReference type="CDD" id="cd05403">
    <property type="entry name" value="NT_KNTase_like"/>
    <property type="match status" value="1"/>
</dbReference>
<dbReference type="Gene3D" id="3.30.460.10">
    <property type="entry name" value="Beta Polymerase, domain 2"/>
    <property type="match status" value="1"/>
</dbReference>
<evidence type="ECO:0000313" key="9">
    <source>
        <dbReference type="EMBL" id="KKQ35832.1"/>
    </source>
</evidence>
<reference evidence="9 10" key="1">
    <citation type="journal article" date="2015" name="Nature">
        <title>rRNA introns, odd ribosomes, and small enigmatic genomes across a large radiation of phyla.</title>
        <authorList>
            <person name="Brown C.T."/>
            <person name="Hug L.A."/>
            <person name="Thomas B.C."/>
            <person name="Sharon I."/>
            <person name="Castelle C.J."/>
            <person name="Singh A."/>
            <person name="Wilkins M.J."/>
            <person name="Williams K.H."/>
            <person name="Banfield J.F."/>
        </authorList>
    </citation>
    <scope>NUCLEOTIDE SEQUENCE [LARGE SCALE GENOMIC DNA]</scope>
</reference>